<reference evidence="3 5" key="2">
    <citation type="submission" date="2018-06" db="EMBL/GenBank/DDBJ databases">
        <authorList>
            <consortium name="Pathogen Informatics"/>
            <person name="Doyle S."/>
        </authorList>
    </citation>
    <scope>NUCLEOTIDE SEQUENCE [LARGE SCALE GENOMIC DNA]</scope>
    <source>
        <strain evidence="3 5">NCTC12376</strain>
    </source>
</reference>
<dbReference type="STRING" id="45072.Lqua_3067"/>
<evidence type="ECO:0000313" key="2">
    <source>
        <dbReference type="EMBL" id="KTD43713.1"/>
    </source>
</evidence>
<evidence type="ECO:0000256" key="1">
    <source>
        <dbReference type="SAM" id="Phobius"/>
    </source>
</evidence>
<evidence type="ECO:0000313" key="5">
    <source>
        <dbReference type="Proteomes" id="UP000254230"/>
    </source>
</evidence>
<evidence type="ECO:0000313" key="4">
    <source>
        <dbReference type="Proteomes" id="UP000054639"/>
    </source>
</evidence>
<dbReference type="Proteomes" id="UP000254230">
    <property type="component" value="Unassembled WGS sequence"/>
</dbReference>
<feature type="transmembrane region" description="Helical" evidence="1">
    <location>
        <begin position="86"/>
        <end position="107"/>
    </location>
</feature>
<dbReference type="EMBL" id="LNYR01000046">
    <property type="protein sequence ID" value="KTD43713.1"/>
    <property type="molecule type" value="Genomic_DNA"/>
</dbReference>
<keyword evidence="1" id="KW-0472">Membrane</keyword>
<keyword evidence="1" id="KW-0812">Transmembrane</keyword>
<reference evidence="2 4" key="1">
    <citation type="submission" date="2015-11" db="EMBL/GenBank/DDBJ databases">
        <title>Genomic analysis of 38 Legionella species identifies large and diverse effector repertoires.</title>
        <authorList>
            <person name="Burstein D."/>
            <person name="Amaro F."/>
            <person name="Zusman T."/>
            <person name="Lifshitz Z."/>
            <person name="Cohen O."/>
            <person name="Gilbert J.A."/>
            <person name="Pupko T."/>
            <person name="Shuman H.A."/>
            <person name="Segal G."/>
        </authorList>
    </citation>
    <scope>NUCLEOTIDE SEQUENCE [LARGE SCALE GENOMIC DNA]</scope>
    <source>
        <strain evidence="2 4">ATCC 49507</strain>
    </source>
</reference>
<gene>
    <name evidence="2" type="ORF">Lqua_3067</name>
    <name evidence="3" type="ORF">NCTC12376_01095</name>
</gene>
<name>A0A378KV95_9GAMM</name>
<organism evidence="3 5">
    <name type="scientific">Legionella quateirensis</name>
    <dbReference type="NCBI Taxonomy" id="45072"/>
    <lineage>
        <taxon>Bacteria</taxon>
        <taxon>Pseudomonadati</taxon>
        <taxon>Pseudomonadota</taxon>
        <taxon>Gammaproteobacteria</taxon>
        <taxon>Legionellales</taxon>
        <taxon>Legionellaceae</taxon>
        <taxon>Legionella</taxon>
    </lineage>
</organism>
<keyword evidence="4" id="KW-1185">Reference proteome</keyword>
<dbReference type="AlphaFoldDB" id="A0A378KV95"/>
<keyword evidence="1" id="KW-1133">Transmembrane helix</keyword>
<feature type="transmembrane region" description="Helical" evidence="1">
    <location>
        <begin position="29"/>
        <end position="49"/>
    </location>
</feature>
<dbReference type="Proteomes" id="UP000054639">
    <property type="component" value="Unassembled WGS sequence"/>
</dbReference>
<accession>A0A378KV95</accession>
<proteinExistence type="predicted"/>
<dbReference type="EMBL" id="UGOW01000001">
    <property type="protein sequence ID" value="STY17298.1"/>
    <property type="molecule type" value="Genomic_DNA"/>
</dbReference>
<feature type="transmembrane region" description="Helical" evidence="1">
    <location>
        <begin position="61"/>
        <end position="80"/>
    </location>
</feature>
<dbReference type="RefSeq" id="WP_058475191.1">
    <property type="nucleotide sequence ID" value="NZ_CAAAIL010000003.1"/>
</dbReference>
<evidence type="ECO:0000313" key="3">
    <source>
        <dbReference type="EMBL" id="STY17298.1"/>
    </source>
</evidence>
<feature type="transmembrane region" description="Helical" evidence="1">
    <location>
        <begin position="119"/>
        <end position="136"/>
    </location>
</feature>
<dbReference type="OrthoDB" id="5653183at2"/>
<sequence>MLLTLALVVFAAAIMTLFAQEFIRTFKKIFAIKGAKLVLPLLLGSWLVLNFDYLCLWGFYYYQEILNAVVVFLAGLIPFQSIARPIVLILILTLISVAPVVLLDLYLVKKTFKHYEYPYLTSTLIWIVTAVMFIVVI</sequence>
<protein>
    <submittedName>
        <fullName evidence="3">Uncharacterized protein</fullName>
    </submittedName>
</protein>